<sequence length="249" mass="29239">MEGDINYIIVFQSLPNGEEETGREIYEDCIKRRINLYNKHIIHRFYDISDKCEFYSIINNIKKTIDFFSGNLLFHFEMHGNKDSGIYFKDNSYIEWRRVADILRDVNVLTGNRLYVTFATCYGRYFYAEPDLHKKIPCHGCISSSKEVSTSEILEDFSSIFECMIDKGNIIQALECVNSKTKFIYKDMESHIISAFDDFINNLIKRGDEGGCYDLLKKKLGEKIGEDMAELEIKNHLREKLYRNTLFNK</sequence>
<name>A0A5C6K5H5_PARDI</name>
<dbReference type="EMBL" id="VOHW01000025">
    <property type="protein sequence ID" value="TWV57753.1"/>
    <property type="molecule type" value="Genomic_DNA"/>
</dbReference>
<dbReference type="RefSeq" id="WP_146376260.1">
    <property type="nucleotide sequence ID" value="NZ_JADMWC010000005.1"/>
</dbReference>
<dbReference type="Proteomes" id="UP000315827">
    <property type="component" value="Unassembled WGS sequence"/>
</dbReference>
<accession>A0A5C6K5H5</accession>
<gene>
    <name evidence="1" type="ORF">FSA05_22630</name>
</gene>
<evidence type="ECO:0000313" key="1">
    <source>
        <dbReference type="EMBL" id="TWV57753.1"/>
    </source>
</evidence>
<evidence type="ECO:0000313" key="2">
    <source>
        <dbReference type="Proteomes" id="UP000315827"/>
    </source>
</evidence>
<protein>
    <submittedName>
        <fullName evidence="1">Uncharacterized protein</fullName>
    </submittedName>
</protein>
<dbReference type="AlphaFoldDB" id="A0A5C6K5H5"/>
<organism evidence="1 2">
    <name type="scientific">Parabacteroides distasonis</name>
    <dbReference type="NCBI Taxonomy" id="823"/>
    <lineage>
        <taxon>Bacteria</taxon>
        <taxon>Pseudomonadati</taxon>
        <taxon>Bacteroidota</taxon>
        <taxon>Bacteroidia</taxon>
        <taxon>Bacteroidales</taxon>
        <taxon>Tannerellaceae</taxon>
        <taxon>Parabacteroides</taxon>
    </lineage>
</organism>
<reference evidence="1 2" key="1">
    <citation type="submission" date="2019-07" db="EMBL/GenBank/DDBJ databases">
        <title>Genome sequencing of Parabacteroides distasonis iSURF_7.</title>
        <authorList>
            <person name="Degefu H.N."/>
            <person name="Ruoff K.L."/>
            <person name="Price C.E."/>
            <person name="Valls R.A."/>
            <person name="O'Toole G.A."/>
        </authorList>
    </citation>
    <scope>NUCLEOTIDE SEQUENCE [LARGE SCALE GENOMIC DNA]</scope>
    <source>
        <strain evidence="1 2">CFPLTA003_1B</strain>
    </source>
</reference>
<proteinExistence type="predicted"/>
<comment type="caution">
    <text evidence="1">The sequence shown here is derived from an EMBL/GenBank/DDBJ whole genome shotgun (WGS) entry which is preliminary data.</text>
</comment>